<sequence length="160" mass="17844">MKTAHALCKYGRWRLFRFAEQDELFATKAEGLSRLEGLQQGGLSFARLSHPLTLDEYRIDGDRIVCVRNHDGLAGFILEQTIAYSLLLLGVGIAFWLSTLNPKWAWWFISIVGMAGGLVGVTMLMVGLAHQSNKRFLLLGVVVYFLPALGSFVVETNQIL</sequence>
<keyword evidence="1" id="KW-1133">Transmembrane helix</keyword>
<dbReference type="OrthoDB" id="9998693at2"/>
<dbReference type="EMBL" id="FNCO01000023">
    <property type="protein sequence ID" value="SDJ20352.1"/>
    <property type="molecule type" value="Genomic_DNA"/>
</dbReference>
<organism evidence="2 3">
    <name type="scientific">Pseudomonas abietaniphila</name>
    <dbReference type="NCBI Taxonomy" id="89065"/>
    <lineage>
        <taxon>Bacteria</taxon>
        <taxon>Pseudomonadati</taxon>
        <taxon>Pseudomonadota</taxon>
        <taxon>Gammaproteobacteria</taxon>
        <taxon>Pseudomonadales</taxon>
        <taxon>Pseudomonadaceae</taxon>
        <taxon>Pseudomonas</taxon>
    </lineage>
</organism>
<keyword evidence="3" id="KW-1185">Reference proteome</keyword>
<keyword evidence="1" id="KW-0812">Transmembrane</keyword>
<evidence type="ECO:0000256" key="1">
    <source>
        <dbReference type="SAM" id="Phobius"/>
    </source>
</evidence>
<proteinExistence type="predicted"/>
<feature type="transmembrane region" description="Helical" evidence="1">
    <location>
        <begin position="104"/>
        <end position="129"/>
    </location>
</feature>
<dbReference type="Proteomes" id="UP000182894">
    <property type="component" value="Unassembled WGS sequence"/>
</dbReference>
<dbReference type="STRING" id="89065.SAMN05216605_12354"/>
<reference evidence="3" key="1">
    <citation type="submission" date="2016-10" db="EMBL/GenBank/DDBJ databases">
        <authorList>
            <person name="Varghese N."/>
            <person name="Submissions S."/>
        </authorList>
    </citation>
    <scope>NUCLEOTIDE SEQUENCE [LARGE SCALE GENOMIC DNA]</scope>
    <source>
        <strain evidence="3">ATCC 700689</strain>
    </source>
</reference>
<dbReference type="RefSeq" id="WP_074758620.1">
    <property type="nucleotide sequence ID" value="NZ_FNCO01000023.1"/>
</dbReference>
<accession>A0A1G8RTS1</accession>
<keyword evidence="1" id="KW-0472">Membrane</keyword>
<dbReference type="AlphaFoldDB" id="A0A1G8RTS1"/>
<feature type="transmembrane region" description="Helical" evidence="1">
    <location>
        <begin position="136"/>
        <end position="154"/>
    </location>
</feature>
<evidence type="ECO:0000313" key="3">
    <source>
        <dbReference type="Proteomes" id="UP000182894"/>
    </source>
</evidence>
<name>A0A1G8RTS1_9PSED</name>
<evidence type="ECO:0000313" key="2">
    <source>
        <dbReference type="EMBL" id="SDJ20352.1"/>
    </source>
</evidence>
<feature type="transmembrane region" description="Helical" evidence="1">
    <location>
        <begin position="73"/>
        <end position="98"/>
    </location>
</feature>
<gene>
    <name evidence="2" type="ORF">SAMN05216605_12354</name>
</gene>
<protein>
    <submittedName>
        <fullName evidence="2">Uncharacterized protein</fullName>
    </submittedName>
</protein>